<feature type="compositionally biased region" description="Pro residues" evidence="1">
    <location>
        <begin position="48"/>
        <end position="57"/>
    </location>
</feature>
<gene>
    <name evidence="2" type="ORF">SCHCODRAFT_80650</name>
</gene>
<dbReference type="Proteomes" id="UP000007431">
    <property type="component" value="Unassembled WGS sequence"/>
</dbReference>
<feature type="region of interest" description="Disordered" evidence="1">
    <location>
        <begin position="1"/>
        <end position="88"/>
    </location>
</feature>
<dbReference type="EMBL" id="GL377302">
    <property type="protein sequence ID" value="EFJ03548.1"/>
    <property type="molecule type" value="Genomic_DNA"/>
</dbReference>
<sequence>MSLRALPPLSALARGARSSLRSSTRPLCAKNAHNRRGYATITPSILEPRPPPEPPLNPHALLSEHGTPGPSQTPNLNPSDSPPIPQDTLSDLDARILQIVRDERTGISLPSLLAQFDDRVGDVLPTALKYEPSPAADRRVWFSERGAPGVVAIAHATGEGTVRVCSGFALEQTRPDESGQLFVTCAHTLEEMRRAAAESQSGSGTFVVAKRGDDDMVVYRAIAIPSALPRSDVMLLRAIPLKDAPRRVAASSFQTGAQSTVTLHGTSASGEQIYSGTPLPHQSGPLFRNSASSSNASPPWVNTTSPSLAASTTSSLLSTLPVSPYPVHPGTRIRAHFVRHTPPVLGEEGWVPWVGGMWSKWVSGQVVGYRDFAGKEAKPGTYDSLSHLLFEPIPSPGSSGGPIVDEETGAVVGIVLGARMDSTRIDGMRGWGVPAETVLEMFSLPGLEGKQ</sequence>
<feature type="region of interest" description="Disordered" evidence="1">
    <location>
        <begin position="276"/>
        <end position="300"/>
    </location>
</feature>
<dbReference type="OMA" id="WGVPAEM"/>
<dbReference type="KEGG" id="scm:SCHCO_02612824"/>
<dbReference type="HOGENOM" id="CLU_049073_0_0_1"/>
<name>D8PN42_SCHCM</name>
<keyword evidence="3" id="KW-1185">Reference proteome</keyword>
<organism evidence="3">
    <name type="scientific">Schizophyllum commune (strain H4-8 / FGSC 9210)</name>
    <name type="common">Split gill fungus</name>
    <dbReference type="NCBI Taxonomy" id="578458"/>
    <lineage>
        <taxon>Eukaryota</taxon>
        <taxon>Fungi</taxon>
        <taxon>Dikarya</taxon>
        <taxon>Basidiomycota</taxon>
        <taxon>Agaricomycotina</taxon>
        <taxon>Agaricomycetes</taxon>
        <taxon>Agaricomycetidae</taxon>
        <taxon>Agaricales</taxon>
        <taxon>Schizophyllaceae</taxon>
        <taxon>Schizophyllum</taxon>
    </lineage>
</organism>
<dbReference type="RefSeq" id="XP_003038450.1">
    <property type="nucleotide sequence ID" value="XM_003038404.1"/>
</dbReference>
<dbReference type="SUPFAM" id="SSF50494">
    <property type="entry name" value="Trypsin-like serine proteases"/>
    <property type="match status" value="1"/>
</dbReference>
<evidence type="ECO:0000313" key="2">
    <source>
        <dbReference type="EMBL" id="EFJ03548.1"/>
    </source>
</evidence>
<dbReference type="OrthoDB" id="10054765at2759"/>
<reference evidence="2 3" key="1">
    <citation type="journal article" date="2010" name="Nat. Biotechnol.">
        <title>Genome sequence of the model mushroom Schizophyllum commune.</title>
        <authorList>
            <person name="Ohm R.A."/>
            <person name="de Jong J.F."/>
            <person name="Lugones L.G."/>
            <person name="Aerts A."/>
            <person name="Kothe E."/>
            <person name="Stajich J.E."/>
            <person name="de Vries R.P."/>
            <person name="Record E."/>
            <person name="Levasseur A."/>
            <person name="Baker S.E."/>
            <person name="Bartholomew K.A."/>
            <person name="Coutinho P.M."/>
            <person name="Erdmann S."/>
            <person name="Fowler T.J."/>
            <person name="Gathman A.C."/>
            <person name="Lombard V."/>
            <person name="Henrissat B."/>
            <person name="Knabe N."/>
            <person name="Kuees U."/>
            <person name="Lilly W.W."/>
            <person name="Lindquist E."/>
            <person name="Lucas S."/>
            <person name="Magnuson J.K."/>
            <person name="Piumi F."/>
            <person name="Raudaskoski M."/>
            <person name="Salamov A."/>
            <person name="Schmutz J."/>
            <person name="Schwarze F.W.M.R."/>
            <person name="vanKuyk P.A."/>
            <person name="Horton J.S."/>
            <person name="Grigoriev I.V."/>
            <person name="Woesten H.A.B."/>
        </authorList>
    </citation>
    <scope>NUCLEOTIDE SEQUENCE [LARGE SCALE GENOMIC DNA]</scope>
    <source>
        <strain evidence="3">H4-8 / FGSC 9210</strain>
    </source>
</reference>
<feature type="compositionally biased region" description="Polar residues" evidence="1">
    <location>
        <begin position="69"/>
        <end position="79"/>
    </location>
</feature>
<evidence type="ECO:0000256" key="1">
    <source>
        <dbReference type="SAM" id="MobiDB-lite"/>
    </source>
</evidence>
<evidence type="ECO:0008006" key="4">
    <source>
        <dbReference type="Google" id="ProtNLM"/>
    </source>
</evidence>
<dbReference type="eggNOG" id="ENOG502S3JE">
    <property type="taxonomic scope" value="Eukaryota"/>
</dbReference>
<dbReference type="InParanoid" id="D8PN42"/>
<proteinExistence type="predicted"/>
<dbReference type="STRING" id="578458.D8PN42"/>
<dbReference type="VEuPathDB" id="FungiDB:SCHCODRAFT_02612824"/>
<accession>D8PN42</accession>
<feature type="compositionally biased region" description="Low complexity" evidence="1">
    <location>
        <begin position="289"/>
        <end position="300"/>
    </location>
</feature>
<dbReference type="GeneID" id="9589703"/>
<feature type="compositionally biased region" description="Low complexity" evidence="1">
    <location>
        <begin position="1"/>
        <end position="23"/>
    </location>
</feature>
<evidence type="ECO:0000313" key="3">
    <source>
        <dbReference type="Proteomes" id="UP000007431"/>
    </source>
</evidence>
<dbReference type="InterPro" id="IPR009003">
    <property type="entry name" value="Peptidase_S1_PA"/>
</dbReference>
<protein>
    <recommendedName>
        <fullName evidence="4">Serine protease</fullName>
    </recommendedName>
</protein>
<dbReference type="AlphaFoldDB" id="D8PN42"/>